<protein>
    <submittedName>
        <fullName evidence="4">Uncharacterized protein</fullName>
    </submittedName>
</protein>
<keyword evidence="2" id="KW-0677">Repeat</keyword>
<dbReference type="AlphaFoldDB" id="A0A0C3B936"/>
<evidence type="ECO:0000313" key="4">
    <source>
        <dbReference type="EMBL" id="KIM82808.1"/>
    </source>
</evidence>
<dbReference type="PROSITE" id="PS50294">
    <property type="entry name" value="WD_REPEATS_REGION"/>
    <property type="match status" value="1"/>
</dbReference>
<reference evidence="5" key="2">
    <citation type="submission" date="2015-01" db="EMBL/GenBank/DDBJ databases">
        <title>Evolutionary Origins and Diversification of the Mycorrhizal Mutualists.</title>
        <authorList>
            <consortium name="DOE Joint Genome Institute"/>
            <consortium name="Mycorrhizal Genomics Consortium"/>
            <person name="Kohler A."/>
            <person name="Kuo A."/>
            <person name="Nagy L.G."/>
            <person name="Floudas D."/>
            <person name="Copeland A."/>
            <person name="Barry K.W."/>
            <person name="Cichocki N."/>
            <person name="Veneault-Fourrey C."/>
            <person name="LaButti K."/>
            <person name="Lindquist E.A."/>
            <person name="Lipzen A."/>
            <person name="Lundell T."/>
            <person name="Morin E."/>
            <person name="Murat C."/>
            <person name="Riley R."/>
            <person name="Ohm R."/>
            <person name="Sun H."/>
            <person name="Tunlid A."/>
            <person name="Henrissat B."/>
            <person name="Grigoriev I.V."/>
            <person name="Hibbett D.S."/>
            <person name="Martin F."/>
        </authorList>
    </citation>
    <scope>NUCLEOTIDE SEQUENCE [LARGE SCALE GENOMIC DNA]</scope>
    <source>
        <strain evidence="5">F 1598</strain>
    </source>
</reference>
<dbReference type="SMART" id="SM00320">
    <property type="entry name" value="WD40"/>
    <property type="match status" value="3"/>
</dbReference>
<dbReference type="PANTHER" id="PTHR22847:SF637">
    <property type="entry name" value="WD REPEAT DOMAIN 5B"/>
    <property type="match status" value="1"/>
</dbReference>
<evidence type="ECO:0000256" key="2">
    <source>
        <dbReference type="ARBA" id="ARBA00022737"/>
    </source>
</evidence>
<gene>
    <name evidence="4" type="ORF">PILCRDRAFT_70222</name>
</gene>
<dbReference type="SUPFAM" id="SSF50978">
    <property type="entry name" value="WD40 repeat-like"/>
    <property type="match status" value="1"/>
</dbReference>
<keyword evidence="5" id="KW-1185">Reference proteome</keyword>
<dbReference type="Pfam" id="PF00400">
    <property type="entry name" value="WD40"/>
    <property type="match status" value="1"/>
</dbReference>
<evidence type="ECO:0000256" key="1">
    <source>
        <dbReference type="ARBA" id="ARBA00022574"/>
    </source>
</evidence>
<dbReference type="GO" id="GO:1990234">
    <property type="term" value="C:transferase complex"/>
    <property type="evidence" value="ECO:0007669"/>
    <property type="project" value="UniProtKB-ARBA"/>
</dbReference>
<organism evidence="4 5">
    <name type="scientific">Piloderma croceum (strain F 1598)</name>
    <dbReference type="NCBI Taxonomy" id="765440"/>
    <lineage>
        <taxon>Eukaryota</taxon>
        <taxon>Fungi</taxon>
        <taxon>Dikarya</taxon>
        <taxon>Basidiomycota</taxon>
        <taxon>Agaricomycotina</taxon>
        <taxon>Agaricomycetes</taxon>
        <taxon>Agaricomycetidae</taxon>
        <taxon>Atheliales</taxon>
        <taxon>Atheliaceae</taxon>
        <taxon>Piloderma</taxon>
    </lineage>
</organism>
<dbReference type="PANTHER" id="PTHR22847">
    <property type="entry name" value="WD40 REPEAT PROTEIN"/>
    <property type="match status" value="1"/>
</dbReference>
<evidence type="ECO:0000313" key="5">
    <source>
        <dbReference type="Proteomes" id="UP000054166"/>
    </source>
</evidence>
<dbReference type="PROSITE" id="PS50082">
    <property type="entry name" value="WD_REPEATS_2"/>
    <property type="match status" value="1"/>
</dbReference>
<dbReference type="InterPro" id="IPR019775">
    <property type="entry name" value="WD40_repeat_CS"/>
</dbReference>
<dbReference type="STRING" id="765440.A0A0C3B936"/>
<proteinExistence type="predicted"/>
<dbReference type="EMBL" id="KN832993">
    <property type="protein sequence ID" value="KIM82808.1"/>
    <property type="molecule type" value="Genomic_DNA"/>
</dbReference>
<sequence length="143" mass="15501">MLLLGNPYCGYPSGSSVGPIAFSPDGARIFSGRTSIWIWDAMTGSRMFGPWHIGRLEGYGGLVSSVAVSFDSRRIISGSQDVTVHIWDIETGRIMDALEPHVPRMGMQGGAQFIVKVVVSPKGDRIIAQDGCHSVYVWSRGDT</sequence>
<dbReference type="PROSITE" id="PS00678">
    <property type="entry name" value="WD_REPEATS_1"/>
    <property type="match status" value="1"/>
</dbReference>
<keyword evidence="1 3" id="KW-0853">WD repeat</keyword>
<dbReference type="OrthoDB" id="6262491at2759"/>
<dbReference type="InParanoid" id="A0A0C3B936"/>
<accession>A0A0C3B936</accession>
<evidence type="ECO:0000256" key="3">
    <source>
        <dbReference type="PROSITE-ProRule" id="PRU00221"/>
    </source>
</evidence>
<dbReference type="Proteomes" id="UP000054166">
    <property type="component" value="Unassembled WGS sequence"/>
</dbReference>
<feature type="repeat" description="WD" evidence="3">
    <location>
        <begin position="56"/>
        <end position="97"/>
    </location>
</feature>
<dbReference type="HOGENOM" id="CLU_1806930_0_0_1"/>
<dbReference type="InterPro" id="IPR015943">
    <property type="entry name" value="WD40/YVTN_repeat-like_dom_sf"/>
</dbReference>
<dbReference type="InterPro" id="IPR001680">
    <property type="entry name" value="WD40_rpt"/>
</dbReference>
<reference evidence="4 5" key="1">
    <citation type="submission" date="2014-04" db="EMBL/GenBank/DDBJ databases">
        <authorList>
            <consortium name="DOE Joint Genome Institute"/>
            <person name="Kuo A."/>
            <person name="Tarkka M."/>
            <person name="Buscot F."/>
            <person name="Kohler A."/>
            <person name="Nagy L.G."/>
            <person name="Floudas D."/>
            <person name="Copeland A."/>
            <person name="Barry K.W."/>
            <person name="Cichocki N."/>
            <person name="Veneault-Fourrey C."/>
            <person name="LaButti K."/>
            <person name="Lindquist E.A."/>
            <person name="Lipzen A."/>
            <person name="Lundell T."/>
            <person name="Morin E."/>
            <person name="Murat C."/>
            <person name="Sun H."/>
            <person name="Tunlid A."/>
            <person name="Henrissat B."/>
            <person name="Grigoriev I.V."/>
            <person name="Hibbett D.S."/>
            <person name="Martin F."/>
            <person name="Nordberg H.P."/>
            <person name="Cantor M.N."/>
            <person name="Hua S.X."/>
        </authorList>
    </citation>
    <scope>NUCLEOTIDE SEQUENCE [LARGE SCALE GENOMIC DNA]</scope>
    <source>
        <strain evidence="4 5">F 1598</strain>
    </source>
</reference>
<name>A0A0C3B936_PILCF</name>
<dbReference type="Gene3D" id="2.130.10.10">
    <property type="entry name" value="YVTN repeat-like/Quinoprotein amine dehydrogenase"/>
    <property type="match status" value="1"/>
</dbReference>
<dbReference type="InterPro" id="IPR036322">
    <property type="entry name" value="WD40_repeat_dom_sf"/>
</dbReference>